<keyword evidence="4" id="KW-1185">Reference proteome</keyword>
<feature type="compositionally biased region" description="Polar residues" evidence="1">
    <location>
        <begin position="999"/>
        <end position="1031"/>
    </location>
</feature>
<feature type="compositionally biased region" description="Acidic residues" evidence="1">
    <location>
        <begin position="1355"/>
        <end position="1366"/>
    </location>
</feature>
<feature type="compositionally biased region" description="Low complexity" evidence="1">
    <location>
        <begin position="769"/>
        <end position="778"/>
    </location>
</feature>
<evidence type="ECO:0000313" key="4">
    <source>
        <dbReference type="Proteomes" id="UP001345691"/>
    </source>
</evidence>
<gene>
    <name evidence="3" type="ORF">LTR69_001231</name>
</gene>
<reference evidence="3 4" key="1">
    <citation type="submission" date="2023-08" db="EMBL/GenBank/DDBJ databases">
        <title>Black Yeasts Isolated from many extreme environments.</title>
        <authorList>
            <person name="Coleine C."/>
            <person name="Stajich J.E."/>
            <person name="Selbmann L."/>
        </authorList>
    </citation>
    <scope>NUCLEOTIDE SEQUENCE [LARGE SCALE GENOMIC DNA]</scope>
    <source>
        <strain evidence="3 4">CCFEE 6328</strain>
    </source>
</reference>
<dbReference type="InterPro" id="IPR012340">
    <property type="entry name" value="NA-bd_OB-fold"/>
</dbReference>
<proteinExistence type="predicted"/>
<feature type="region of interest" description="Disordered" evidence="1">
    <location>
        <begin position="229"/>
        <end position="308"/>
    </location>
</feature>
<dbReference type="InterPro" id="IPR011564">
    <property type="entry name" value="Telomer_end-bd_POT1/Cdc13"/>
</dbReference>
<feature type="compositionally biased region" description="Acidic residues" evidence="1">
    <location>
        <begin position="1303"/>
        <end position="1316"/>
    </location>
</feature>
<feature type="region of interest" description="Disordered" evidence="1">
    <location>
        <begin position="709"/>
        <end position="734"/>
    </location>
</feature>
<feature type="region of interest" description="Disordered" evidence="1">
    <location>
        <begin position="1275"/>
        <end position="1429"/>
    </location>
</feature>
<feature type="region of interest" description="Disordered" evidence="1">
    <location>
        <begin position="192"/>
        <end position="216"/>
    </location>
</feature>
<feature type="compositionally biased region" description="Polar residues" evidence="1">
    <location>
        <begin position="1367"/>
        <end position="1387"/>
    </location>
</feature>
<feature type="region of interest" description="Disordered" evidence="1">
    <location>
        <begin position="995"/>
        <end position="1087"/>
    </location>
</feature>
<name>A0ABR0JP97_9EURO</name>
<dbReference type="Proteomes" id="UP001345691">
    <property type="component" value="Unassembled WGS sequence"/>
</dbReference>
<feature type="domain" description="Telomeric single stranded DNA binding POT1/Cdc13" evidence="2">
    <location>
        <begin position="1116"/>
        <end position="1254"/>
    </location>
</feature>
<dbReference type="Gene3D" id="2.40.50.140">
    <property type="entry name" value="Nucleic acid-binding proteins"/>
    <property type="match status" value="1"/>
</dbReference>
<evidence type="ECO:0000256" key="1">
    <source>
        <dbReference type="SAM" id="MobiDB-lite"/>
    </source>
</evidence>
<sequence length="1445" mass="157548">MTTAPGPSESPPQFELADRIPIADLSPSLTNNSYHILANVALVWPYSSSTGTLALLLADPDIRARKSKGQVKVIFRDGSARGVAQTKVGIGDEVRLTLAGCEWEETGETTSTPGKKIDWDLRFRNRIVLRVSRDGKEIASVDYTSVDTEQPTTNGLSEVLRGTRDVRPQLNGVVHHEPSTIRVPLLTPSKSARRTSGGSFFNVPQDPSAEDDGYIHGRGRKRTKFARHSGAWNLVDTEEQETTQHPLPEAQENGASIPLDQISRPEVVDLSSDSLGQEQDTLQKVEPDSTAIEPSEIDRQGSATTGPAMNERHAEQEMGTDTEPHTADELTAHQQTIAKEDSPANQGHEAAPDDRAEEELRLEISGRLDDDSRSEVDRTLKTHLRQDPVVHSEPDLIFPSQAETVDLAQNEEVDGPGPSNLVELPEQTLEVPPAIMGPPRTPLRLGVLRTQSAGNVSEYSESGSDATTTPRLHPLASPGLPLVSPLVQRSGVDVGYFPLYQDSVSQLDASAGRRDADITGVRRDIFETEAEAVIGNVGLNIRMEDEEVTPETAHGSSPSDTSVVFVQETTTETQISSHADAQALSENDSPDLSRTQELVPVQEPDIPTAGLDGQHYESTITEQWLSSTEVAINRELYEREESPSLDIAAQTAEVVEIEDDDLYGPPPETASNLASPMLQDMPPQLPISPLDVVEQFLQIASAEEFASDASPDLIGNSNEGPQHRPPASNGPDTSWQEKITVGAVECNSPGTYPAPPFSFQQGWHRTKASRANSRRSSAVYTPIGSLDGNVDDRETFPASLENGSEPTQAELPSAAELRPAFQSADVDNPMQDVDATGEDLLHVEVEETEDVRVIEERPGFKDMQPPEPDSVPGDVDMLEGEAVADKVVLVDTTGVEAIAAAGERQTVSVQDDHIQVALSPHSPQLTDVAAVQLPTPNDTQQEQDLRDRDDDLEAVQEQPDISAGMPSPLLTQEGAAVAEKVAQIEAEPEVATPVAATTNLQVQSETTAARRSSQRLSTRKSIMSKNISSPYFTPGKAPRAASSSPTRKENINPSTPRLSSPISSPSRGRLKSPSPLQPIEEQDNGTILVDQRESFNTSNEILKRQESGTTTTLAYHPRLESLHEHFGQLVDIIGVSAEHSSKPERSKLGPKDYFTTLTLADFSVESAVTVQIFRPSKTALPVARRGDVVLLRNFKVQTLNRTFMLISSEASSWAVFERDVNASTSWSDVIVAGPPVEYGQGEIATVNSLLSWWTTEGERHFVPLELENAVDEVHMVNGASTSPSPKKKPTPRSRRRANIADNLDNENEQAIEDEDVVPNTQSVLETNNLESPKTKPLPNNRRRGNMTDHFGNEGEMSDVIEEDEPSETNQPENKISSRRGSTISIASTAHKPPGNEFTPRRSTRHRRSQSVIHELRDGTKYVDDDRRRSGSVVHELRDGATYVDD</sequence>
<dbReference type="CDD" id="cd04497">
    <property type="entry name" value="hPOT1_OB1_like"/>
    <property type="match status" value="1"/>
</dbReference>
<feature type="compositionally biased region" description="Basic and acidic residues" evidence="1">
    <location>
        <begin position="1413"/>
        <end position="1429"/>
    </location>
</feature>
<feature type="compositionally biased region" description="Polar residues" evidence="1">
    <location>
        <begin position="575"/>
        <end position="591"/>
    </location>
</feature>
<feature type="compositionally biased region" description="Low complexity" evidence="1">
    <location>
        <begin position="1053"/>
        <end position="1066"/>
    </location>
</feature>
<dbReference type="SUPFAM" id="SSF50249">
    <property type="entry name" value="Nucleic acid-binding proteins"/>
    <property type="match status" value="1"/>
</dbReference>
<dbReference type="EMBL" id="JAVRRF010000002">
    <property type="protein sequence ID" value="KAK5067244.1"/>
    <property type="molecule type" value="Genomic_DNA"/>
</dbReference>
<dbReference type="SMART" id="SM00976">
    <property type="entry name" value="Telo_bind"/>
    <property type="match status" value="1"/>
</dbReference>
<feature type="compositionally biased region" description="Polar residues" evidence="1">
    <location>
        <begin position="1318"/>
        <end position="1331"/>
    </location>
</feature>
<feature type="region of interest" description="Disordered" evidence="1">
    <location>
        <begin position="757"/>
        <end position="790"/>
    </location>
</feature>
<protein>
    <recommendedName>
        <fullName evidence="2">Telomeric single stranded DNA binding POT1/Cdc13 domain-containing protein</fullName>
    </recommendedName>
</protein>
<feature type="region of interest" description="Disordered" evidence="1">
    <location>
        <begin position="934"/>
        <end position="953"/>
    </location>
</feature>
<organism evidence="3 4">
    <name type="scientific">Exophiala sideris</name>
    <dbReference type="NCBI Taxonomy" id="1016849"/>
    <lineage>
        <taxon>Eukaryota</taxon>
        <taxon>Fungi</taxon>
        <taxon>Dikarya</taxon>
        <taxon>Ascomycota</taxon>
        <taxon>Pezizomycotina</taxon>
        <taxon>Eurotiomycetes</taxon>
        <taxon>Chaetothyriomycetidae</taxon>
        <taxon>Chaetothyriales</taxon>
        <taxon>Herpotrichiellaceae</taxon>
        <taxon>Exophiala</taxon>
    </lineage>
</organism>
<feature type="compositionally biased region" description="Basic residues" evidence="1">
    <location>
        <begin position="1285"/>
        <end position="1297"/>
    </location>
</feature>
<feature type="region of interest" description="Disordered" evidence="1">
    <location>
        <begin position="571"/>
        <end position="591"/>
    </location>
</feature>
<comment type="caution">
    <text evidence="3">The sequence shown here is derived from an EMBL/GenBank/DDBJ whole genome shotgun (WGS) entry which is preliminary data.</text>
</comment>
<evidence type="ECO:0000313" key="3">
    <source>
        <dbReference type="EMBL" id="KAK5067244.1"/>
    </source>
</evidence>
<feature type="compositionally biased region" description="Polar residues" evidence="1">
    <location>
        <begin position="271"/>
        <end position="280"/>
    </location>
</feature>
<evidence type="ECO:0000259" key="2">
    <source>
        <dbReference type="SMART" id="SM00976"/>
    </source>
</evidence>
<dbReference type="Pfam" id="PF02765">
    <property type="entry name" value="POT1"/>
    <property type="match status" value="1"/>
</dbReference>
<feature type="region of interest" description="Disordered" evidence="1">
    <location>
        <begin position="337"/>
        <end position="358"/>
    </location>
</feature>
<accession>A0ABR0JP97</accession>